<dbReference type="PANTHER" id="PTHR46148">
    <property type="entry name" value="CHROMO DOMAIN-CONTAINING PROTEIN"/>
    <property type="match status" value="1"/>
</dbReference>
<name>A0ABQ5HJA2_9ASTR</name>
<dbReference type="EMBL" id="BQNB010019677">
    <property type="protein sequence ID" value="GJT87879.1"/>
    <property type="molecule type" value="Genomic_DNA"/>
</dbReference>
<accession>A0ABQ5HJA2</accession>
<organism evidence="1 2">
    <name type="scientific">Tanacetum coccineum</name>
    <dbReference type="NCBI Taxonomy" id="301880"/>
    <lineage>
        <taxon>Eukaryota</taxon>
        <taxon>Viridiplantae</taxon>
        <taxon>Streptophyta</taxon>
        <taxon>Embryophyta</taxon>
        <taxon>Tracheophyta</taxon>
        <taxon>Spermatophyta</taxon>
        <taxon>Magnoliopsida</taxon>
        <taxon>eudicotyledons</taxon>
        <taxon>Gunneridae</taxon>
        <taxon>Pentapetalae</taxon>
        <taxon>asterids</taxon>
        <taxon>campanulids</taxon>
        <taxon>Asterales</taxon>
        <taxon>Asteraceae</taxon>
        <taxon>Asteroideae</taxon>
        <taxon>Anthemideae</taxon>
        <taxon>Anthemidinae</taxon>
        <taxon>Tanacetum</taxon>
    </lineage>
</organism>
<dbReference type="Proteomes" id="UP001151760">
    <property type="component" value="Unassembled WGS sequence"/>
</dbReference>
<gene>
    <name evidence="1" type="ORF">Tco_1069596</name>
</gene>
<comment type="caution">
    <text evidence="1">The sequence shown here is derived from an EMBL/GenBank/DDBJ whole genome shotgun (WGS) entry which is preliminary data.</text>
</comment>
<dbReference type="PANTHER" id="PTHR46148:SF59">
    <property type="entry name" value="NUCLEOTIDYLTRANSFERASE, RIBONUCLEASE H"/>
    <property type="match status" value="1"/>
</dbReference>
<evidence type="ECO:0000313" key="1">
    <source>
        <dbReference type="EMBL" id="GJT87879.1"/>
    </source>
</evidence>
<evidence type="ECO:0000313" key="2">
    <source>
        <dbReference type="Proteomes" id="UP001151760"/>
    </source>
</evidence>
<keyword evidence="2" id="KW-1185">Reference proteome</keyword>
<evidence type="ECO:0008006" key="3">
    <source>
        <dbReference type="Google" id="ProtNLM"/>
    </source>
</evidence>
<protein>
    <recommendedName>
        <fullName evidence="3">Reverse transcriptase domain-containing protein</fullName>
    </recommendedName>
</protein>
<reference evidence="1" key="1">
    <citation type="journal article" date="2022" name="Int. J. Mol. Sci.">
        <title>Draft Genome of Tanacetum Coccineum: Genomic Comparison of Closely Related Tanacetum-Family Plants.</title>
        <authorList>
            <person name="Yamashiro T."/>
            <person name="Shiraishi A."/>
            <person name="Nakayama K."/>
            <person name="Satake H."/>
        </authorList>
    </citation>
    <scope>NUCLEOTIDE SEQUENCE</scope>
</reference>
<reference evidence="1" key="2">
    <citation type="submission" date="2022-01" db="EMBL/GenBank/DDBJ databases">
        <authorList>
            <person name="Yamashiro T."/>
            <person name="Shiraishi A."/>
            <person name="Satake H."/>
            <person name="Nakayama K."/>
        </authorList>
    </citation>
    <scope>NUCLEOTIDE SEQUENCE</scope>
</reference>
<sequence>MSGTICKAVFHDTFHVSNLKKCLVESDIQVPLEEIEIDENLHFVEEPIEIVDRDVKRLKQKRIPLVKVRWNSRQGAEYTLEREDQFKTKYPHLFASTSSTVAS</sequence>
<proteinExistence type="predicted"/>